<dbReference type="EMBL" id="MUBC01000029">
    <property type="protein sequence ID" value="ONM43357.1"/>
    <property type="molecule type" value="Genomic_DNA"/>
</dbReference>
<reference evidence="2 3" key="1">
    <citation type="submission" date="2017-01" db="EMBL/GenBank/DDBJ databases">
        <title>Draft genome sequence of Pseudomonas pachastrellae type strain CCUG 46540T from a deep sea.</title>
        <authorList>
            <person name="Gomila M."/>
            <person name="Mulet M."/>
            <person name="Lalucat J."/>
            <person name="Garcia-Valdes E."/>
        </authorList>
    </citation>
    <scope>NUCLEOTIDE SEQUENCE [LARGE SCALE GENOMIC DNA]</scope>
    <source>
        <strain evidence="2 3">CCUG 46540</strain>
    </source>
</reference>
<comment type="caution">
    <text evidence="2">The sequence shown here is derived from an EMBL/GenBank/DDBJ whole genome shotgun (WGS) entry which is preliminary data.</text>
</comment>
<evidence type="ECO:0000313" key="2">
    <source>
        <dbReference type="EMBL" id="ONM43357.1"/>
    </source>
</evidence>
<evidence type="ECO:0000256" key="1">
    <source>
        <dbReference type="SAM" id="SignalP"/>
    </source>
</evidence>
<feature type="signal peptide" evidence="1">
    <location>
        <begin position="1"/>
        <end position="17"/>
    </location>
</feature>
<organism evidence="2 3">
    <name type="scientific">Halopseudomonas pachastrellae</name>
    <dbReference type="NCBI Taxonomy" id="254161"/>
    <lineage>
        <taxon>Bacteria</taxon>
        <taxon>Pseudomonadati</taxon>
        <taxon>Pseudomonadota</taxon>
        <taxon>Gammaproteobacteria</taxon>
        <taxon>Pseudomonadales</taxon>
        <taxon>Pseudomonadaceae</taxon>
        <taxon>Halopseudomonas</taxon>
    </lineage>
</organism>
<gene>
    <name evidence="2" type="ORF">BXT89_13085</name>
</gene>
<protein>
    <recommendedName>
        <fullName evidence="4">ABC transporter substrate-binding protein</fullName>
    </recommendedName>
</protein>
<sequence length="449" mass="46411">MQFSSLFPSTLSRTALAVGMVVTLAGCAATQGGAVDTNGATRLQGELTSSSPVNLNDGSQYQVFNLKLKAGELVRVEQGGALEGAVLTLLDSRNQLVSGPRHGSLHLAPQADGTYRLGVSGSTASAYGPFDLTLERVTPRNSGALELNDSVFGLLSRGNDANTYTLTVAEAGLYEIALGSEELDTVLKLNGGGLSLEDDDGGDGTNSRMTVMLDPGTYQVTATALDSPAEGGYDLSLSSRALPEGVELVNGGEIALGSTISGLADSNDKVYTVTVPERSLLRIVMSSDEVDSFLKLQGPGVDTSDDDGAGRDLDAAITTLANPGSYRISASTVDGSAGIFTLSTAVQPVSSNSAQVRPGEGVSGTLAGNSVDKTLVIAEAGQYKVDLYATEFDALLRMSGNGVELEDDDGAGGTNSRISTYLEPGRYTLSARSYDNTGRGSFVISVERE</sequence>
<name>A0A1S8DG36_9GAMM</name>
<dbReference type="OrthoDB" id="8893233at2"/>
<dbReference type="AlphaFoldDB" id="A0A1S8DG36"/>
<keyword evidence="3" id="KW-1185">Reference proteome</keyword>
<dbReference type="Gene3D" id="2.60.120.380">
    <property type="match status" value="1"/>
</dbReference>
<feature type="chain" id="PRO_5010542523" description="ABC transporter substrate-binding protein" evidence="1">
    <location>
        <begin position="18"/>
        <end position="449"/>
    </location>
</feature>
<proteinExistence type="predicted"/>
<accession>A0A1S8DG36</accession>
<dbReference type="Proteomes" id="UP000242847">
    <property type="component" value="Unassembled WGS sequence"/>
</dbReference>
<dbReference type="RefSeq" id="WP_083728122.1">
    <property type="nucleotide sequence ID" value="NZ_FOUD01000022.1"/>
</dbReference>
<evidence type="ECO:0000313" key="3">
    <source>
        <dbReference type="Proteomes" id="UP000242847"/>
    </source>
</evidence>
<keyword evidence="1" id="KW-0732">Signal</keyword>
<dbReference type="SUPFAM" id="SSF89260">
    <property type="entry name" value="Collagen-binding domain"/>
    <property type="match status" value="1"/>
</dbReference>
<dbReference type="STRING" id="254161.SAMN05216256_12237"/>
<evidence type="ECO:0008006" key="4">
    <source>
        <dbReference type="Google" id="ProtNLM"/>
    </source>
</evidence>